<protein>
    <recommendedName>
        <fullName evidence="4">CHL4-domain-containing protein</fullName>
    </recommendedName>
</protein>
<evidence type="ECO:0000313" key="2">
    <source>
        <dbReference type="EMBL" id="EPE34790.1"/>
    </source>
</evidence>
<dbReference type="OMA" id="HPASLRW"/>
<dbReference type="Pfam" id="PF05238">
    <property type="entry name" value="CENP-N"/>
    <property type="match status" value="1"/>
</dbReference>
<reference evidence="2 3" key="1">
    <citation type="journal article" date="2013" name="BMC Genomics">
        <title>Genomics-driven discovery of the pneumocandin biosynthetic gene cluster in the fungus Glarea lozoyensis.</title>
        <authorList>
            <person name="Chen L."/>
            <person name="Yue Q."/>
            <person name="Zhang X."/>
            <person name="Xiang M."/>
            <person name="Wang C."/>
            <person name="Li S."/>
            <person name="Che Y."/>
            <person name="Ortiz-Lopez F.J."/>
            <person name="Bills G.F."/>
            <person name="Liu X."/>
            <person name="An Z."/>
        </authorList>
    </citation>
    <scope>NUCLEOTIDE SEQUENCE [LARGE SCALE GENOMIC DNA]</scope>
    <source>
        <strain evidence="3">ATCC 20868 / MF5171</strain>
    </source>
</reference>
<dbReference type="HOGENOM" id="CLU_031572_0_0_1"/>
<dbReference type="Gene3D" id="3.10.20.720">
    <property type="match status" value="1"/>
</dbReference>
<keyword evidence="3" id="KW-1185">Reference proteome</keyword>
<dbReference type="InterPro" id="IPR007902">
    <property type="entry name" value="Chl4/mis15/CENP-N"/>
</dbReference>
<evidence type="ECO:0000256" key="1">
    <source>
        <dbReference type="SAM" id="MobiDB-lite"/>
    </source>
</evidence>
<dbReference type="Proteomes" id="UP000016922">
    <property type="component" value="Unassembled WGS sequence"/>
</dbReference>
<dbReference type="RefSeq" id="XP_008077777.1">
    <property type="nucleotide sequence ID" value="XM_008079586.1"/>
</dbReference>
<dbReference type="AlphaFoldDB" id="S3DAS3"/>
<dbReference type="eggNOG" id="ENOG502QVRZ">
    <property type="taxonomic scope" value="Eukaryota"/>
</dbReference>
<accession>S3DAS3</accession>
<sequence>MSGLSIPTIFALASTQLLPSSHPTVHKTFARLSRPSLLSLVLDWLDERNQELTAPYLIPDDDEEFDAQDLYPPAASLDSLRETYSELQAGKGSKRDVVDRVIEGDWRHGITLYQLAMADMQYLYDHPASQKWTALKLARLSREEESPDPAPKSIPRFHPATFLRNLQNEVLPDVKAHYNLDRHASLPLLILRVFIIESPYNTSLALAQKHTTFDTSKTFYIAFPDDSPFVYVSLTTSLASSGSSNPRSENKSVRALVLEGIPKAFSRPRERYKLQPTNMSARNLAALIDRRGGGKTNAAGGGWSIYTEEKKDGSDNPLNTQLPTPEPSLPDDMDQLNQNLPRGMKRRAHEDNNIVKRRKLLAQGRFGNTAKADDGKGIERFDIRLADAFPSFNFANTEDEYPLPDERPVKRKGRRSSITMVLDDGAGEEEDAGEFRPDIRITFQGSHVFAGVRELVEAGVVDGMRMPGWMTGEEGVSCGVVREGRIRGERGSGL</sequence>
<gene>
    <name evidence="2" type="ORF">GLAREA_10485</name>
</gene>
<organism evidence="2 3">
    <name type="scientific">Glarea lozoyensis (strain ATCC 20868 / MF5171)</name>
    <dbReference type="NCBI Taxonomy" id="1116229"/>
    <lineage>
        <taxon>Eukaryota</taxon>
        <taxon>Fungi</taxon>
        <taxon>Dikarya</taxon>
        <taxon>Ascomycota</taxon>
        <taxon>Pezizomycotina</taxon>
        <taxon>Leotiomycetes</taxon>
        <taxon>Helotiales</taxon>
        <taxon>Helotiaceae</taxon>
        <taxon>Glarea</taxon>
    </lineage>
</organism>
<dbReference type="STRING" id="1116229.S3DAS3"/>
<dbReference type="GO" id="GO:0034080">
    <property type="term" value="P:CENP-A containing chromatin assembly"/>
    <property type="evidence" value="ECO:0007669"/>
    <property type="project" value="InterPro"/>
</dbReference>
<dbReference type="GO" id="GO:0007059">
    <property type="term" value="P:chromosome segregation"/>
    <property type="evidence" value="ECO:0007669"/>
    <property type="project" value="InterPro"/>
</dbReference>
<dbReference type="GeneID" id="19469531"/>
<dbReference type="KEGG" id="glz:GLAREA_10485"/>
<feature type="region of interest" description="Disordered" evidence="1">
    <location>
        <begin position="307"/>
        <end position="332"/>
    </location>
</feature>
<dbReference type="EMBL" id="KE145355">
    <property type="protein sequence ID" value="EPE34790.1"/>
    <property type="molecule type" value="Genomic_DNA"/>
</dbReference>
<evidence type="ECO:0000313" key="3">
    <source>
        <dbReference type="Proteomes" id="UP000016922"/>
    </source>
</evidence>
<evidence type="ECO:0008006" key="4">
    <source>
        <dbReference type="Google" id="ProtNLM"/>
    </source>
</evidence>
<name>S3DAS3_GLAL2</name>
<proteinExistence type="predicted"/>
<dbReference type="OrthoDB" id="6585699at2759"/>